<evidence type="ECO:0000256" key="7">
    <source>
        <dbReference type="ARBA" id="ARBA00023136"/>
    </source>
</evidence>
<keyword evidence="4 10" id="KW-1134">Transmembrane beta strand</keyword>
<evidence type="ECO:0000256" key="8">
    <source>
        <dbReference type="ARBA" id="ARBA00023170"/>
    </source>
</evidence>
<dbReference type="Pfam" id="PF07715">
    <property type="entry name" value="Plug"/>
    <property type="match status" value="1"/>
</dbReference>
<dbReference type="Proteomes" id="UP001064933">
    <property type="component" value="Chromosome"/>
</dbReference>
<dbReference type="InterPro" id="IPR037066">
    <property type="entry name" value="Plug_dom_sf"/>
</dbReference>
<evidence type="ECO:0000256" key="5">
    <source>
        <dbReference type="ARBA" id="ARBA00022692"/>
    </source>
</evidence>
<evidence type="ECO:0000256" key="6">
    <source>
        <dbReference type="ARBA" id="ARBA00023077"/>
    </source>
</evidence>
<keyword evidence="3 10" id="KW-0813">Transport</keyword>
<evidence type="ECO:0000256" key="1">
    <source>
        <dbReference type="ARBA" id="ARBA00004571"/>
    </source>
</evidence>
<feature type="signal peptide" evidence="12">
    <location>
        <begin position="1"/>
        <end position="25"/>
    </location>
</feature>
<feature type="domain" description="TonB-dependent receptor plug" evidence="14">
    <location>
        <begin position="59"/>
        <end position="169"/>
    </location>
</feature>
<accession>A0ABY6B1H8</accession>
<keyword evidence="9 10" id="KW-0998">Cell outer membrane</keyword>
<name>A0ABY6B1H8_9BURK</name>
<dbReference type="InterPro" id="IPR036942">
    <property type="entry name" value="Beta-barrel_TonB_sf"/>
</dbReference>
<evidence type="ECO:0000313" key="16">
    <source>
        <dbReference type="Proteomes" id="UP001064933"/>
    </source>
</evidence>
<comment type="subcellular location">
    <subcellularLocation>
        <location evidence="1 10">Cell outer membrane</location>
        <topology evidence="1 10">Multi-pass membrane protein</topology>
    </subcellularLocation>
</comment>
<feature type="chain" id="PRO_5045189574" evidence="12">
    <location>
        <begin position="26"/>
        <end position="885"/>
    </location>
</feature>
<dbReference type="CDD" id="cd01347">
    <property type="entry name" value="ligand_gated_channel"/>
    <property type="match status" value="1"/>
</dbReference>
<dbReference type="InterPro" id="IPR012910">
    <property type="entry name" value="Plug_dom"/>
</dbReference>
<dbReference type="SUPFAM" id="SSF56935">
    <property type="entry name" value="Porins"/>
    <property type="match status" value="1"/>
</dbReference>
<dbReference type="NCBIfam" id="TIGR01782">
    <property type="entry name" value="TonB-Xanth-Caul"/>
    <property type="match status" value="1"/>
</dbReference>
<keyword evidence="16" id="KW-1185">Reference proteome</keyword>
<dbReference type="InterPro" id="IPR039426">
    <property type="entry name" value="TonB-dep_rcpt-like"/>
</dbReference>
<keyword evidence="6 11" id="KW-0798">TonB box</keyword>
<evidence type="ECO:0000256" key="10">
    <source>
        <dbReference type="PROSITE-ProRule" id="PRU01360"/>
    </source>
</evidence>
<gene>
    <name evidence="15" type="ORF">N4261_02915</name>
</gene>
<dbReference type="PANTHER" id="PTHR40980">
    <property type="entry name" value="PLUG DOMAIN-CONTAINING PROTEIN"/>
    <property type="match status" value="1"/>
</dbReference>
<evidence type="ECO:0000313" key="15">
    <source>
        <dbReference type="EMBL" id="UXH78910.1"/>
    </source>
</evidence>
<evidence type="ECO:0000256" key="2">
    <source>
        <dbReference type="ARBA" id="ARBA00009810"/>
    </source>
</evidence>
<proteinExistence type="inferred from homology"/>
<evidence type="ECO:0000256" key="9">
    <source>
        <dbReference type="ARBA" id="ARBA00023237"/>
    </source>
</evidence>
<evidence type="ECO:0000259" key="13">
    <source>
        <dbReference type="Pfam" id="PF00593"/>
    </source>
</evidence>
<evidence type="ECO:0000256" key="12">
    <source>
        <dbReference type="SAM" id="SignalP"/>
    </source>
</evidence>
<dbReference type="Gene3D" id="2.40.170.20">
    <property type="entry name" value="TonB-dependent receptor, beta-barrel domain"/>
    <property type="match status" value="1"/>
</dbReference>
<reference evidence="15" key="1">
    <citation type="submission" date="2022-10" db="EMBL/GenBank/DDBJ databases">
        <title>Characterization and whole genome sequencing of a new Roseateles species, isolated from fresh water.</title>
        <authorList>
            <person name="Guliayeva D.Y."/>
            <person name="Akhremchuk A.E."/>
            <person name="Sikolenko M.A."/>
            <person name="Valentovich L.N."/>
            <person name="Sidarenka A.V."/>
        </authorList>
    </citation>
    <scope>NUCLEOTIDE SEQUENCE</scope>
    <source>
        <strain evidence="15">BIM B-1768</strain>
    </source>
</reference>
<organism evidence="15 16">
    <name type="scientific">Roseateles amylovorans</name>
    <dbReference type="NCBI Taxonomy" id="2978473"/>
    <lineage>
        <taxon>Bacteria</taxon>
        <taxon>Pseudomonadati</taxon>
        <taxon>Pseudomonadota</taxon>
        <taxon>Betaproteobacteria</taxon>
        <taxon>Burkholderiales</taxon>
        <taxon>Sphaerotilaceae</taxon>
        <taxon>Roseateles</taxon>
    </lineage>
</organism>
<feature type="domain" description="TonB-dependent receptor-like beta-barrel" evidence="13">
    <location>
        <begin position="372"/>
        <end position="841"/>
    </location>
</feature>
<dbReference type="PROSITE" id="PS52016">
    <property type="entry name" value="TONB_DEPENDENT_REC_3"/>
    <property type="match status" value="1"/>
</dbReference>
<dbReference type="InterPro" id="IPR000531">
    <property type="entry name" value="Beta-barrel_TonB"/>
</dbReference>
<evidence type="ECO:0000256" key="11">
    <source>
        <dbReference type="RuleBase" id="RU003357"/>
    </source>
</evidence>
<keyword evidence="8 15" id="KW-0675">Receptor</keyword>
<dbReference type="EMBL" id="CP104562">
    <property type="protein sequence ID" value="UXH78910.1"/>
    <property type="molecule type" value="Genomic_DNA"/>
</dbReference>
<evidence type="ECO:0000256" key="3">
    <source>
        <dbReference type="ARBA" id="ARBA00022448"/>
    </source>
</evidence>
<dbReference type="RefSeq" id="WP_261758741.1">
    <property type="nucleotide sequence ID" value="NZ_CP104562.2"/>
</dbReference>
<keyword evidence="7 10" id="KW-0472">Membrane</keyword>
<protein>
    <submittedName>
        <fullName evidence="15">TonB-dependent receptor</fullName>
    </submittedName>
</protein>
<comment type="similarity">
    <text evidence="2 10 11">Belongs to the TonB-dependent receptor family.</text>
</comment>
<evidence type="ECO:0000256" key="4">
    <source>
        <dbReference type="ARBA" id="ARBA00022452"/>
    </source>
</evidence>
<sequence>MKVNKTPIAAAVTLTLMSAAFAVHAQQAEQAAKPADSTQLEQVVVTGIRASLQSAAAIKKNASATVDAVSAEDVGKLPDSDVGQALGRIPGISVGRDFGVGASVSIRGTDPQMTYTTLNGQSVASTGWYDQKAIDRSFNYSLLPSELIGGMEVYKTSQADLTEGGIGGTVIVKTRKPLDMDPNAAFFSVKSGKGTVSKDWNKEVSGLYSWRDSSKMFGVLVAGALEKGDYMRRGIEADGRWSGDVTPGTFVQERERKALNVSLQARPAQGVDLGLTYTRLEYDADASNTTHYLFTLQDPGKGYANTNACVQPNPDPALLCQKTSIDAANATSTFLQTWARAAKMTSDTLVLDGSFKGNGFKVEGVAGTTKADGGTSLTTNYSYLGWGNAPGLPKWYGTTDATGKTVSINPGHDMTVGLGNLPATSSPESWATARGPNKDKEDYAQADVTIDMDWNFLTAFKAGVRATKHTFTKDEYRPTFVTTPVTASTDSLFSGTIPMGTPGWSVPKPNLGAMFALANANVASWIQSRGGYGQIEEKNTSLYGMFNFEKDALHGNFGLRYIRTKASNEAYIFDGTPLATGDVAQNIGWSTNKQRNSASYNDVLPSLNLVYDLNRNTLLRLAASKAITRPNYDNMFAGATQGWQDGVNNNETVNYGSPSLKPMSSKQFDLGIEYYYGRGNLVSASYFHKTIDNFITTDTLINQKIGLVSPDTNVDNWTVNRYINAGGGKINGIETQINHAFNNGFGVVANYTYTDAKAPATSYQDELNVFTLSSKHNVNLVGYWEDQVYSARLAYNWRSKYMVRETGYYGNRMHDDYGTLDLSMGWNITPKLRLSFDAINLLKEDDVQYGAAASGTTLRQSLKGGYPAWSFMGETTYRVGLSAKF</sequence>
<dbReference type="InterPro" id="IPR010104">
    <property type="entry name" value="TonB_rcpt_bac"/>
</dbReference>
<evidence type="ECO:0000259" key="14">
    <source>
        <dbReference type="Pfam" id="PF07715"/>
    </source>
</evidence>
<dbReference type="PANTHER" id="PTHR40980:SF3">
    <property type="entry name" value="TONB-DEPENDENT RECEPTOR-LIKE BETA-BARREL DOMAIN-CONTAINING PROTEIN"/>
    <property type="match status" value="1"/>
</dbReference>
<dbReference type="Pfam" id="PF00593">
    <property type="entry name" value="TonB_dep_Rec_b-barrel"/>
    <property type="match status" value="1"/>
</dbReference>
<keyword evidence="5 10" id="KW-0812">Transmembrane</keyword>
<dbReference type="Gene3D" id="2.170.130.10">
    <property type="entry name" value="TonB-dependent receptor, plug domain"/>
    <property type="match status" value="1"/>
</dbReference>
<keyword evidence="12" id="KW-0732">Signal</keyword>